<protein>
    <submittedName>
        <fullName evidence="11">Major capsid protein</fullName>
    </submittedName>
</protein>
<evidence type="ECO:0000256" key="7">
    <source>
        <dbReference type="ARBA" id="ARBA00023045"/>
    </source>
</evidence>
<accession>A0A8S5QS62</accession>
<evidence type="ECO:0000256" key="6">
    <source>
        <dbReference type="ARBA" id="ARBA00022950"/>
    </source>
</evidence>
<dbReference type="EMBL" id="BK015718">
    <property type="protein sequence ID" value="DAE21810.1"/>
    <property type="molecule type" value="Genomic_DNA"/>
</dbReference>
<keyword evidence="6" id="KW-0118">Viral capsid assembly</keyword>
<comment type="subcellular location">
    <subcellularLocation>
        <location evidence="1">Virion</location>
    </subcellularLocation>
</comment>
<evidence type="ECO:0000259" key="9">
    <source>
        <dbReference type="Pfam" id="PF04586"/>
    </source>
</evidence>
<dbReference type="GO" id="GO:0008233">
    <property type="term" value="F:peptidase activity"/>
    <property type="evidence" value="ECO:0007669"/>
    <property type="project" value="UniProtKB-KW"/>
</dbReference>
<dbReference type="GO" id="GO:0044423">
    <property type="term" value="C:virion component"/>
    <property type="evidence" value="ECO:0007669"/>
    <property type="project" value="UniProtKB-KW"/>
</dbReference>
<feature type="compositionally biased region" description="Basic and acidic residues" evidence="8">
    <location>
        <begin position="180"/>
        <end position="209"/>
    </location>
</feature>
<sequence length="586" mass="64190">MNREVQKMKIQKNQKREMTLSIDNSLSDDENRTVLLAFSSETPVTRNIAGQEFNEILLHGTENVSLERLNSGAALLFNHNMDDHIGIVESATIDNDHVARAFVRFSSVGLGAEKFAMVQERTLQKVSVGYSILDYEIRGEDLLVTRWEPYEISMVTVPADNEVGIGRSLETDEVLSTESDEVHGEIDEHTDSNEGRAEEHEITSEEKETINNTESEPEQEVQDEDENERRIDEINAISRAFTIADSIRDEAIKSGLSIDGFKRQIMNKNITVKDDENMENNFSLNTLMRNMLDGQNAEAEFGKNGVLVKNGDFIRAGVTTTTAKDVIHTDVLYGSFIDVLRAQSVLKNFPVQMYTGLTSEIALPKLSGDFTQSFGPIAENGVSPEVDANFESVVLKPVTYTGSVPLSRSVVKTCPQIEQIVSQAIVTGFATRLETIIMKAIVDAAVAAGNVKTIDAYDYGTIVEAQGELGDEGVLFSNISAVMAPSTKAKLRSTLRGANTAAVYLFDDGDLCGVPAYDSKVLAGAGDFVILGDFSKVAIGQWGDAIELDMDDTTNRNRGSVIARVWADIAFALTNPEAFRVIKIGA</sequence>
<evidence type="ECO:0000256" key="1">
    <source>
        <dbReference type="ARBA" id="ARBA00004328"/>
    </source>
</evidence>
<evidence type="ECO:0000256" key="2">
    <source>
        <dbReference type="ARBA" id="ARBA00022612"/>
    </source>
</evidence>
<proteinExistence type="predicted"/>
<dbReference type="Pfam" id="PF04586">
    <property type="entry name" value="Peptidase_S78"/>
    <property type="match status" value="1"/>
</dbReference>
<feature type="domain" description="Phage capsid-like C-terminal" evidence="10">
    <location>
        <begin position="359"/>
        <end position="583"/>
    </location>
</feature>
<dbReference type="InterPro" id="IPR054612">
    <property type="entry name" value="Phage_capsid-like_C"/>
</dbReference>
<feature type="region of interest" description="Disordered" evidence="8">
    <location>
        <begin position="175"/>
        <end position="228"/>
    </location>
</feature>
<evidence type="ECO:0000256" key="8">
    <source>
        <dbReference type="SAM" id="MobiDB-lite"/>
    </source>
</evidence>
<dbReference type="InterPro" id="IPR024455">
    <property type="entry name" value="Phage_capsid"/>
</dbReference>
<keyword evidence="3" id="KW-0645">Protease</keyword>
<keyword evidence="2" id="KW-1188">Viral release from host cell</keyword>
<dbReference type="Gene3D" id="3.30.2320.10">
    <property type="entry name" value="hypothetical protein PF0899 domain"/>
    <property type="match status" value="1"/>
</dbReference>
<dbReference type="Gene3D" id="3.30.2400.10">
    <property type="entry name" value="Major capsid protein gp5"/>
    <property type="match status" value="1"/>
</dbReference>
<dbReference type="GO" id="GO:0006508">
    <property type="term" value="P:proteolysis"/>
    <property type="evidence" value="ECO:0007669"/>
    <property type="project" value="UniProtKB-KW"/>
</dbReference>
<name>A0A8S5QS62_9CAUD</name>
<feature type="compositionally biased region" description="Acidic residues" evidence="8">
    <location>
        <begin position="215"/>
        <end position="226"/>
    </location>
</feature>
<dbReference type="Pfam" id="PF05065">
    <property type="entry name" value="Phage_capsid"/>
    <property type="match status" value="1"/>
</dbReference>
<evidence type="ECO:0000256" key="5">
    <source>
        <dbReference type="ARBA" id="ARBA00022844"/>
    </source>
</evidence>
<dbReference type="NCBIfam" id="TIGR01554">
    <property type="entry name" value="major_cap_HK97"/>
    <property type="match status" value="1"/>
</dbReference>
<organism evidence="11">
    <name type="scientific">Myoviridae sp. ctoNH1</name>
    <dbReference type="NCBI Taxonomy" id="2826695"/>
    <lineage>
        <taxon>Viruses</taxon>
        <taxon>Duplodnaviria</taxon>
        <taxon>Heunggongvirae</taxon>
        <taxon>Uroviricota</taxon>
        <taxon>Caudoviricetes</taxon>
    </lineage>
</organism>
<reference evidence="11" key="1">
    <citation type="journal article" date="2021" name="Proc. Natl. Acad. Sci. U.S.A.">
        <title>A Catalog of Tens of Thousands of Viruses from Human Metagenomes Reveals Hidden Associations with Chronic Diseases.</title>
        <authorList>
            <person name="Tisza M.J."/>
            <person name="Buck C.B."/>
        </authorList>
    </citation>
    <scope>NUCLEOTIDE SEQUENCE</scope>
    <source>
        <strain evidence="11">CtoNH1</strain>
    </source>
</reference>
<evidence type="ECO:0000259" key="10">
    <source>
        <dbReference type="Pfam" id="PF05065"/>
    </source>
</evidence>
<keyword evidence="5" id="KW-0946">Virion</keyword>
<evidence type="ECO:0000313" key="11">
    <source>
        <dbReference type="EMBL" id="DAE21810.1"/>
    </source>
</evidence>
<dbReference type="GO" id="GO:0046797">
    <property type="term" value="P:viral procapsid maturation"/>
    <property type="evidence" value="ECO:0007669"/>
    <property type="project" value="UniProtKB-KW"/>
</dbReference>
<dbReference type="SUPFAM" id="SSF56563">
    <property type="entry name" value="Major capsid protein gp5"/>
    <property type="match status" value="1"/>
</dbReference>
<keyword evidence="7" id="KW-1273">Viral capsid maturation</keyword>
<evidence type="ECO:0000256" key="4">
    <source>
        <dbReference type="ARBA" id="ARBA00022801"/>
    </source>
</evidence>
<feature type="domain" description="Prohead serine protease" evidence="9">
    <location>
        <begin position="50"/>
        <end position="165"/>
    </location>
</feature>
<evidence type="ECO:0000256" key="3">
    <source>
        <dbReference type="ARBA" id="ARBA00022670"/>
    </source>
</evidence>
<dbReference type="InterPro" id="IPR054613">
    <property type="entry name" value="Peptidase_S78_dom"/>
</dbReference>
<keyword evidence="4" id="KW-0378">Hydrolase</keyword>